<proteinExistence type="predicted"/>
<feature type="domain" description="HTH CENPB-type" evidence="3">
    <location>
        <begin position="58"/>
        <end position="128"/>
    </location>
</feature>
<organism evidence="4 5">
    <name type="scientific">Stomoxys calcitrans</name>
    <name type="common">Stable fly</name>
    <name type="synonym">Conops calcitrans</name>
    <dbReference type="NCBI Taxonomy" id="35570"/>
    <lineage>
        <taxon>Eukaryota</taxon>
        <taxon>Metazoa</taxon>
        <taxon>Ecdysozoa</taxon>
        <taxon>Arthropoda</taxon>
        <taxon>Hexapoda</taxon>
        <taxon>Insecta</taxon>
        <taxon>Pterygota</taxon>
        <taxon>Neoptera</taxon>
        <taxon>Endopterygota</taxon>
        <taxon>Diptera</taxon>
        <taxon>Brachycera</taxon>
        <taxon>Muscomorpha</taxon>
        <taxon>Muscoidea</taxon>
        <taxon>Muscidae</taxon>
        <taxon>Stomoxys</taxon>
    </lineage>
</organism>
<dbReference type="AlphaFoldDB" id="A0A1I8P0Z7"/>
<dbReference type="OrthoDB" id="8066856at2759"/>
<dbReference type="PANTHER" id="PTHR19303:SF73">
    <property type="entry name" value="PROTEIN PDC2"/>
    <property type="match status" value="1"/>
</dbReference>
<dbReference type="GO" id="GO:0005634">
    <property type="term" value="C:nucleus"/>
    <property type="evidence" value="ECO:0007669"/>
    <property type="project" value="UniProtKB-SubCell"/>
</dbReference>
<reference evidence="4" key="1">
    <citation type="submission" date="2020-05" db="UniProtKB">
        <authorList>
            <consortium name="EnsemblMetazoa"/>
        </authorList>
    </citation>
    <scope>IDENTIFICATION</scope>
    <source>
        <strain evidence="4">USDA</strain>
    </source>
</reference>
<dbReference type="Pfam" id="PF03221">
    <property type="entry name" value="HTH_Tnp_Tc5"/>
    <property type="match status" value="1"/>
</dbReference>
<dbReference type="STRING" id="35570.A0A1I8P0Z7"/>
<accession>A0A1I8P0Z7</accession>
<keyword evidence="2" id="KW-0238">DNA-binding</keyword>
<dbReference type="InterPro" id="IPR009057">
    <property type="entry name" value="Homeodomain-like_sf"/>
</dbReference>
<evidence type="ECO:0000313" key="5">
    <source>
        <dbReference type="Proteomes" id="UP000095300"/>
    </source>
</evidence>
<dbReference type="InterPro" id="IPR006600">
    <property type="entry name" value="HTH_CenpB_DNA-bd_dom"/>
</dbReference>
<dbReference type="VEuPathDB" id="VectorBase:SCAU003834"/>
<protein>
    <recommendedName>
        <fullName evidence="3">HTH CENPB-type domain-containing protein</fullName>
    </recommendedName>
</protein>
<dbReference type="SUPFAM" id="SSF46689">
    <property type="entry name" value="Homeodomain-like"/>
    <property type="match status" value="2"/>
</dbReference>
<dbReference type="InterPro" id="IPR050863">
    <property type="entry name" value="CenT-Element_Derived"/>
</dbReference>
<name>A0A1I8P0Z7_STOCA</name>
<dbReference type="KEGG" id="scac:106087933"/>
<gene>
    <name evidence="4" type="primary">106087933</name>
</gene>
<dbReference type="EnsemblMetazoa" id="SCAU003834-RA">
    <property type="protein sequence ID" value="SCAU003834-PA"/>
    <property type="gene ID" value="SCAU003834"/>
</dbReference>
<dbReference type="PANTHER" id="PTHR19303">
    <property type="entry name" value="TRANSPOSON"/>
    <property type="match status" value="1"/>
</dbReference>
<dbReference type="Gene3D" id="1.10.10.60">
    <property type="entry name" value="Homeodomain-like"/>
    <property type="match status" value="2"/>
</dbReference>
<dbReference type="PROSITE" id="PS51253">
    <property type="entry name" value="HTH_CENPB"/>
    <property type="match status" value="1"/>
</dbReference>
<dbReference type="GO" id="GO:0003677">
    <property type="term" value="F:DNA binding"/>
    <property type="evidence" value="ECO:0007669"/>
    <property type="project" value="UniProtKB-KW"/>
</dbReference>
<comment type="subcellular location">
    <subcellularLocation>
        <location evidence="1">Nucleus</location>
    </subcellularLocation>
</comment>
<dbReference type="SMART" id="SM00674">
    <property type="entry name" value="CENPB"/>
    <property type="match status" value="1"/>
</dbReference>
<sequence length="255" mass="29371">MNRMGLTIKEKINLLDDAKNGVKKSLLAEKYNCNLSTVFRVIRGEQKIRELGKFLNLNKKRNRTSAHAKIEHALNSWYKQQLEKNINVTREKVLNAAIEISNGMDSSFVPTPTWIWRWGKRLNVKFSRKRSNVDNSDKDVESEHFDGVMQCIKEEASVESNGFNISVLNECPTTSHESFEHVMLEQSDGYEPCCDNQEVFNKSASTSAGKHSWLSQLVLTQIESIHPDDRGDFAWEVHKLIRKYQIKNKLRATNT</sequence>
<keyword evidence="5" id="KW-1185">Reference proteome</keyword>
<evidence type="ECO:0000313" key="4">
    <source>
        <dbReference type="EnsemblMetazoa" id="SCAU003834-PA"/>
    </source>
</evidence>
<evidence type="ECO:0000256" key="2">
    <source>
        <dbReference type="ARBA" id="ARBA00023125"/>
    </source>
</evidence>
<dbReference type="Proteomes" id="UP000095300">
    <property type="component" value="Unassembled WGS sequence"/>
</dbReference>
<evidence type="ECO:0000256" key="1">
    <source>
        <dbReference type="ARBA" id="ARBA00004123"/>
    </source>
</evidence>
<evidence type="ECO:0000259" key="3">
    <source>
        <dbReference type="PROSITE" id="PS51253"/>
    </source>
</evidence>